<sequence length="88" mass="9680">MSITRCAVVSGGETPGVPWRSWRVGTRVVVRRRLGPEEEHLYTDVLGEVTRVDDDGVQVTTRRGPVDVPGTEIVLGKVVPPAPPRRPR</sequence>
<feature type="domain" description="Histone acetyltransferase Rv0428c-like SH3" evidence="1">
    <location>
        <begin position="23"/>
        <end position="75"/>
    </location>
</feature>
<proteinExistence type="predicted"/>
<dbReference type="RefSeq" id="WP_246056680.1">
    <property type="nucleotide sequence ID" value="NZ_BJLR01000033.1"/>
</dbReference>
<evidence type="ECO:0000313" key="3">
    <source>
        <dbReference type="Proteomes" id="UP000317046"/>
    </source>
</evidence>
<dbReference type="AlphaFoldDB" id="A0A4Y3L1P5"/>
<evidence type="ECO:0000259" key="1">
    <source>
        <dbReference type="Pfam" id="PF24551"/>
    </source>
</evidence>
<gene>
    <name evidence="2" type="ORF">CCE01nite_35350</name>
</gene>
<dbReference type="Proteomes" id="UP000317046">
    <property type="component" value="Unassembled WGS sequence"/>
</dbReference>
<dbReference type="EMBL" id="BJLR01000033">
    <property type="protein sequence ID" value="GEA89586.1"/>
    <property type="molecule type" value="Genomic_DNA"/>
</dbReference>
<accession>A0A4Y3L1P5</accession>
<reference evidence="2" key="1">
    <citation type="submission" date="2019-06" db="EMBL/GenBank/DDBJ databases">
        <title>Whole genome shotgun sequence of Cellulomonas cellasea NBRC 3753.</title>
        <authorList>
            <person name="Hosoyama A."/>
            <person name="Uohara A."/>
            <person name="Ohji S."/>
            <person name="Ichikawa N."/>
        </authorList>
    </citation>
    <scope>NUCLEOTIDE SEQUENCE [LARGE SCALE GENOMIC DNA]</scope>
    <source>
        <strain evidence="2">NBRC 3753</strain>
    </source>
</reference>
<keyword evidence="3" id="KW-1185">Reference proteome</keyword>
<dbReference type="Pfam" id="PF24551">
    <property type="entry name" value="SH3_Rv0428c"/>
    <property type="match status" value="1"/>
</dbReference>
<organism evidence="2 3">
    <name type="scientific">Cellulomonas cellasea</name>
    <dbReference type="NCBI Taxonomy" id="43670"/>
    <lineage>
        <taxon>Bacteria</taxon>
        <taxon>Bacillati</taxon>
        <taxon>Actinomycetota</taxon>
        <taxon>Actinomycetes</taxon>
        <taxon>Micrococcales</taxon>
        <taxon>Cellulomonadaceae</taxon>
        <taxon>Cellulomonas</taxon>
    </lineage>
</organism>
<protein>
    <recommendedName>
        <fullName evidence="1">Histone acetyltransferase Rv0428c-like SH3 domain-containing protein</fullName>
    </recommendedName>
</protein>
<name>A0A4Y3L1P5_9CELL</name>
<dbReference type="InterPro" id="IPR056934">
    <property type="entry name" value="SH3_Rv0428c"/>
</dbReference>
<evidence type="ECO:0000313" key="2">
    <source>
        <dbReference type="EMBL" id="GEA89586.1"/>
    </source>
</evidence>
<comment type="caution">
    <text evidence="2">The sequence shown here is derived from an EMBL/GenBank/DDBJ whole genome shotgun (WGS) entry which is preliminary data.</text>
</comment>